<dbReference type="EnsemblMetazoa" id="CLYHEMT011677.1">
    <property type="protein sequence ID" value="CLYHEMP011677.1"/>
    <property type="gene ID" value="CLYHEMG011677"/>
</dbReference>
<dbReference type="CDD" id="cd00063">
    <property type="entry name" value="FN3"/>
    <property type="match status" value="1"/>
</dbReference>
<evidence type="ECO:0000313" key="4">
    <source>
        <dbReference type="Proteomes" id="UP000594262"/>
    </source>
</evidence>
<dbReference type="InterPro" id="IPR009030">
    <property type="entry name" value="Growth_fac_rcpt_cys_sf"/>
</dbReference>
<dbReference type="InterPro" id="IPR052090">
    <property type="entry name" value="Cytolytic_pore-forming_toxin"/>
</dbReference>
<dbReference type="InterPro" id="IPR011641">
    <property type="entry name" value="Tyr-kin_ephrin_A/B_rcpt-like"/>
</dbReference>
<organism evidence="3 4">
    <name type="scientific">Clytia hemisphaerica</name>
    <dbReference type="NCBI Taxonomy" id="252671"/>
    <lineage>
        <taxon>Eukaryota</taxon>
        <taxon>Metazoa</taxon>
        <taxon>Cnidaria</taxon>
        <taxon>Hydrozoa</taxon>
        <taxon>Hydroidolina</taxon>
        <taxon>Leptothecata</taxon>
        <taxon>Obeliida</taxon>
        <taxon>Clytiidae</taxon>
        <taxon>Clytia</taxon>
    </lineage>
</organism>
<dbReference type="SUPFAM" id="SSF57184">
    <property type="entry name" value="Growth factor receptor domain"/>
    <property type="match status" value="1"/>
</dbReference>
<dbReference type="Pfam" id="PF00041">
    <property type="entry name" value="fn3"/>
    <property type="match status" value="1"/>
</dbReference>
<dbReference type="Gene3D" id="2.10.50.10">
    <property type="entry name" value="Tumor Necrosis Factor Receptor, subunit A, domain 2"/>
    <property type="match status" value="3"/>
</dbReference>
<accession>A0A7M5WSV1</accession>
<dbReference type="OrthoDB" id="8954335at2759"/>
<dbReference type="InterPro" id="IPR003961">
    <property type="entry name" value="FN3_dom"/>
</dbReference>
<proteinExistence type="predicted"/>
<dbReference type="InterPro" id="IPR036116">
    <property type="entry name" value="FN3_sf"/>
</dbReference>
<keyword evidence="4" id="KW-1185">Reference proteome</keyword>
<keyword evidence="1" id="KW-0175">Coiled coil</keyword>
<dbReference type="Pfam" id="PF21109">
    <property type="entry name" value="Stonustoxin_helical"/>
    <property type="match status" value="1"/>
</dbReference>
<dbReference type="SUPFAM" id="SSF49265">
    <property type="entry name" value="Fibronectin type III"/>
    <property type="match status" value="1"/>
</dbReference>
<dbReference type="Gene3D" id="2.60.40.10">
    <property type="entry name" value="Immunoglobulins"/>
    <property type="match status" value="1"/>
</dbReference>
<evidence type="ECO:0000259" key="2">
    <source>
        <dbReference type="PROSITE" id="PS50853"/>
    </source>
</evidence>
<dbReference type="Proteomes" id="UP000594262">
    <property type="component" value="Unplaced"/>
</dbReference>
<reference evidence="3" key="1">
    <citation type="submission" date="2021-01" db="UniProtKB">
        <authorList>
            <consortium name="EnsemblMetazoa"/>
        </authorList>
    </citation>
    <scope>IDENTIFICATION</scope>
</reference>
<dbReference type="SMART" id="SM01411">
    <property type="entry name" value="Ephrin_rec_like"/>
    <property type="match status" value="3"/>
</dbReference>
<dbReference type="SMART" id="SM00060">
    <property type="entry name" value="FN3"/>
    <property type="match status" value="1"/>
</dbReference>
<dbReference type="InterPro" id="IPR048997">
    <property type="entry name" value="Stonustoxin-like_helical"/>
</dbReference>
<dbReference type="PROSITE" id="PS50853">
    <property type="entry name" value="FN3"/>
    <property type="match status" value="1"/>
</dbReference>
<feature type="coiled-coil region" evidence="1">
    <location>
        <begin position="697"/>
        <end position="738"/>
    </location>
</feature>
<dbReference type="PANTHER" id="PTHR31594:SF16">
    <property type="entry name" value="SI:CH211-281L24.3"/>
    <property type="match status" value="1"/>
</dbReference>
<protein>
    <recommendedName>
        <fullName evidence="2">Fibronectin type-III domain-containing protein</fullName>
    </recommendedName>
</protein>
<dbReference type="AlphaFoldDB" id="A0A7M5WSV1"/>
<name>A0A7M5WSV1_9CNID</name>
<evidence type="ECO:0000256" key="1">
    <source>
        <dbReference type="SAM" id="Coils"/>
    </source>
</evidence>
<dbReference type="Pfam" id="PF07699">
    <property type="entry name" value="Ephrin_rec_like"/>
    <property type="match status" value="2"/>
</dbReference>
<evidence type="ECO:0000313" key="3">
    <source>
        <dbReference type="EnsemblMetazoa" id="CLYHEMP011677.1"/>
    </source>
</evidence>
<dbReference type="InterPro" id="IPR013783">
    <property type="entry name" value="Ig-like_fold"/>
</dbReference>
<sequence>MSFLAGLIKVSGSASYLDDRKKKNNQARVSLKYKSTTFKRVLKPHVFTKVTYPDVLKKATDATDVVVAIQYGAGAIFTFDRSVSMSEHKRDIQGNLEVAVKKIPTFEVNGQGKVEIGEAEKKNTESFTCKFHGDFVLRNHPGTYQEAIKVYKELPELLGMNYENSVPVKVWLYPLEKLPLERTAQIVYDVKESLVVSVTEQIEDLQNIIRQCNDILDTKVATHHGRIRMKVDDFKSYVERYVLLYKQKLISILPKIRQGESSMSELTRLVTDKERSPFAQRNLQLWISRFNEEVAVLSRIQSLPNYCRDSGDFSAKLLNGKKYTLGLTLKIGSYDDKYLEAIREFLITEQNTRLPSQHIAKWWRPGSMTLYNLQVLSSTFKQFHGIKEKESETSLSSPNVQFLVREEIIYDGQKESIDIELYNGAYLSQKSYQLTSAPGRPSSSAKTHSSITIRWRKPEKGFTNLRSYVVRCYTVRTKGMSDGCEGNYCKVAERVVAKTKLSFTMPGLRTQTPYFFTIASKTDLGETATSISSDQISTTKCSPGYYEIGERQCKKCAKGTYSKYYGQKSCTQCPSGTFGSVEGLKKVSECQPCPKGTYNTKTGQQSATNCVRCPVGTYNGHTGSNAVSACKKCPKGSHNAHTGQQSSASCTKCKVNFYNDREGAGQCKTCPSGMKTKAIGAVYVSECHSAQGSAQVGAQLKTMKDQVSNEIEKFEDEVEESEKQIADAMKKLNAEKAGVSKVVTQHVQNLQKEFANIFDCAWGRGDGMYGSNAKYDDYVGLVRNREHCVYKCLQRKAYTDQTINGATYGVKDNKCWCEKKMNARDSKSNYYSCIFKF</sequence>
<dbReference type="PANTHER" id="PTHR31594">
    <property type="entry name" value="AIG1-TYPE G DOMAIN-CONTAINING PROTEIN"/>
    <property type="match status" value="1"/>
</dbReference>
<feature type="domain" description="Fibronectin type-III" evidence="2">
    <location>
        <begin position="437"/>
        <end position="544"/>
    </location>
</feature>